<dbReference type="InterPro" id="IPR036259">
    <property type="entry name" value="MFS_trans_sf"/>
</dbReference>
<accession>A0A3D8JNK2</accession>
<feature type="transmembrane region" description="Helical" evidence="7">
    <location>
        <begin position="435"/>
        <end position="457"/>
    </location>
</feature>
<evidence type="ECO:0000256" key="3">
    <source>
        <dbReference type="ARBA" id="ARBA00022692"/>
    </source>
</evidence>
<dbReference type="PROSITE" id="PS50850">
    <property type="entry name" value="MFS"/>
    <property type="match status" value="1"/>
</dbReference>
<evidence type="ECO:0000256" key="7">
    <source>
        <dbReference type="SAM" id="Phobius"/>
    </source>
</evidence>
<feature type="transmembrane region" description="Helical" evidence="7">
    <location>
        <begin position="142"/>
        <end position="163"/>
    </location>
</feature>
<gene>
    <name evidence="9" type="ORF">DWV00_33235</name>
</gene>
<feature type="transmembrane region" description="Helical" evidence="7">
    <location>
        <begin position="400"/>
        <end position="423"/>
    </location>
</feature>
<evidence type="ECO:0000256" key="1">
    <source>
        <dbReference type="ARBA" id="ARBA00004141"/>
    </source>
</evidence>
<feature type="region of interest" description="Disordered" evidence="6">
    <location>
        <begin position="1"/>
        <end position="33"/>
    </location>
</feature>
<organism evidence="9 10">
    <name type="scientific">Trinickia dinghuensis</name>
    <dbReference type="NCBI Taxonomy" id="2291023"/>
    <lineage>
        <taxon>Bacteria</taxon>
        <taxon>Pseudomonadati</taxon>
        <taxon>Pseudomonadota</taxon>
        <taxon>Betaproteobacteria</taxon>
        <taxon>Burkholderiales</taxon>
        <taxon>Burkholderiaceae</taxon>
        <taxon>Trinickia</taxon>
    </lineage>
</organism>
<name>A0A3D8JNK2_9BURK</name>
<feature type="transmembrane region" description="Helical" evidence="7">
    <location>
        <begin position="311"/>
        <end position="329"/>
    </location>
</feature>
<keyword evidence="5 7" id="KW-0472">Membrane</keyword>
<evidence type="ECO:0000313" key="10">
    <source>
        <dbReference type="Proteomes" id="UP000256838"/>
    </source>
</evidence>
<dbReference type="PANTHER" id="PTHR43791">
    <property type="entry name" value="PERMEASE-RELATED"/>
    <property type="match status" value="1"/>
</dbReference>
<feature type="compositionally biased region" description="Polar residues" evidence="6">
    <location>
        <begin position="18"/>
        <end position="33"/>
    </location>
</feature>
<dbReference type="SUPFAM" id="SSF103473">
    <property type="entry name" value="MFS general substrate transporter"/>
    <property type="match status" value="1"/>
</dbReference>
<dbReference type="Gene3D" id="1.20.1250.20">
    <property type="entry name" value="MFS general substrate transporter like domains"/>
    <property type="match status" value="2"/>
</dbReference>
<feature type="transmembrane region" description="Helical" evidence="7">
    <location>
        <begin position="84"/>
        <end position="105"/>
    </location>
</feature>
<feature type="transmembrane region" description="Helical" evidence="7">
    <location>
        <begin position="175"/>
        <end position="198"/>
    </location>
</feature>
<dbReference type="CDD" id="cd17319">
    <property type="entry name" value="MFS_ExuT_GudP_like"/>
    <property type="match status" value="1"/>
</dbReference>
<dbReference type="EMBL" id="QRGA01000033">
    <property type="protein sequence ID" value="RDU94588.1"/>
    <property type="molecule type" value="Genomic_DNA"/>
</dbReference>
<feature type="compositionally biased region" description="Basic residues" evidence="6">
    <location>
        <begin position="1"/>
        <end position="15"/>
    </location>
</feature>
<dbReference type="PANTHER" id="PTHR43791:SF36">
    <property type="entry name" value="TRANSPORTER, PUTATIVE (AFU_ORTHOLOGUE AFUA_6G08340)-RELATED"/>
    <property type="match status" value="1"/>
</dbReference>
<proteinExistence type="predicted"/>
<dbReference type="FunFam" id="1.20.1250.20:FF:000018">
    <property type="entry name" value="MFS transporter permease"/>
    <property type="match status" value="1"/>
</dbReference>
<feature type="transmembrane region" description="Helical" evidence="7">
    <location>
        <begin position="210"/>
        <end position="232"/>
    </location>
</feature>
<evidence type="ECO:0000313" key="9">
    <source>
        <dbReference type="EMBL" id="RDU94588.1"/>
    </source>
</evidence>
<comment type="caution">
    <text evidence="9">The sequence shown here is derived from an EMBL/GenBank/DDBJ whole genome shotgun (WGS) entry which is preliminary data.</text>
</comment>
<reference evidence="9 10" key="1">
    <citation type="submission" date="2018-08" db="EMBL/GenBank/DDBJ databases">
        <title>Paraburkholderia sp. DHOM06 isolated from forest soil.</title>
        <authorList>
            <person name="Gao Z.-H."/>
            <person name="Qiu L.-H."/>
        </authorList>
    </citation>
    <scope>NUCLEOTIDE SEQUENCE [LARGE SCALE GENOMIC DNA]</scope>
    <source>
        <strain evidence="9 10">DHOM06</strain>
    </source>
</reference>
<dbReference type="GO" id="GO:0022857">
    <property type="term" value="F:transmembrane transporter activity"/>
    <property type="evidence" value="ECO:0007669"/>
    <property type="project" value="InterPro"/>
</dbReference>
<keyword evidence="4 7" id="KW-1133">Transmembrane helix</keyword>
<dbReference type="InterPro" id="IPR020846">
    <property type="entry name" value="MFS_dom"/>
</dbReference>
<feature type="transmembrane region" description="Helical" evidence="7">
    <location>
        <begin position="275"/>
        <end position="295"/>
    </location>
</feature>
<dbReference type="AlphaFoldDB" id="A0A3D8JNK2"/>
<comment type="subcellular location">
    <subcellularLocation>
        <location evidence="1">Membrane</location>
        <topology evidence="1">Multi-pass membrane protein</topology>
    </subcellularLocation>
</comment>
<dbReference type="Proteomes" id="UP000256838">
    <property type="component" value="Unassembled WGS sequence"/>
</dbReference>
<dbReference type="InterPro" id="IPR011701">
    <property type="entry name" value="MFS"/>
</dbReference>
<feature type="transmembrane region" description="Helical" evidence="7">
    <location>
        <begin position="367"/>
        <end position="388"/>
    </location>
</feature>
<dbReference type="GO" id="GO:0005886">
    <property type="term" value="C:plasma membrane"/>
    <property type="evidence" value="ECO:0007669"/>
    <property type="project" value="TreeGrafter"/>
</dbReference>
<dbReference type="OrthoDB" id="5441967at2"/>
<feature type="transmembrane region" description="Helical" evidence="7">
    <location>
        <begin position="47"/>
        <end position="64"/>
    </location>
</feature>
<protein>
    <submittedName>
        <fullName evidence="9">MFS transporter</fullName>
    </submittedName>
</protein>
<evidence type="ECO:0000256" key="2">
    <source>
        <dbReference type="ARBA" id="ARBA00022448"/>
    </source>
</evidence>
<evidence type="ECO:0000259" key="8">
    <source>
        <dbReference type="PROSITE" id="PS50850"/>
    </source>
</evidence>
<evidence type="ECO:0000256" key="6">
    <source>
        <dbReference type="SAM" id="MobiDB-lite"/>
    </source>
</evidence>
<dbReference type="Pfam" id="PF07690">
    <property type="entry name" value="MFS_1"/>
    <property type="match status" value="1"/>
</dbReference>
<keyword evidence="3 7" id="KW-0812">Transmembrane</keyword>
<sequence>MRNKPIIHSPRHSKRQGAASQETNLQPQTSFSPAIETNPSDLLFRRVAWRFMPLLFLGYVVAYLDRVNIGFAKLQMLGSLHFSNAAYGLGAGLFFIGYFLFEVPSNLLLHRFGARRWIARIMVTWALLSMVTAWVTTPLMFYVVRFLLGVAEAGFFPGMILYLTYWFPAHRRGKMVALLMAGIPVSGLLGGPLSGFLMRAFDGTWGFGGWQWLFIVEALPSITLGIAIYFGLDDRVADAKWLSDDEKALIQREIDADDSVRTHGSVRAVFGSARVWLLCLILFGVVMGSYAIGFWQPTIIRSTGIDDPLEIGLLTMIPYSFALVSMIAVGRHADRTRERRWHTVVPALVAASGFSLCALGGNSSVLSMIGLTLAVSGVVTTLPMFWALPTAFLGGTGAAAGIALINCTGNLAGFISPTVIGWLKSYTHTLASGLVLTAGTLTLSAVLILTFIPACLANR</sequence>
<evidence type="ECO:0000256" key="4">
    <source>
        <dbReference type="ARBA" id="ARBA00022989"/>
    </source>
</evidence>
<evidence type="ECO:0000256" key="5">
    <source>
        <dbReference type="ARBA" id="ARBA00023136"/>
    </source>
</evidence>
<feature type="transmembrane region" description="Helical" evidence="7">
    <location>
        <begin position="117"/>
        <end position="136"/>
    </location>
</feature>
<keyword evidence="2" id="KW-0813">Transport</keyword>
<feature type="domain" description="Major facilitator superfamily (MFS) profile" evidence="8">
    <location>
        <begin position="51"/>
        <end position="456"/>
    </location>
</feature>
<keyword evidence="10" id="KW-1185">Reference proteome</keyword>